<keyword evidence="3 7" id="KW-0812">Transmembrane</keyword>
<evidence type="ECO:0000256" key="7">
    <source>
        <dbReference type="SAM" id="Phobius"/>
    </source>
</evidence>
<feature type="transmembrane region" description="Helical" evidence="7">
    <location>
        <begin position="37"/>
        <end position="59"/>
    </location>
</feature>
<accession>A0A7S3CMT4</accession>
<dbReference type="AlphaFoldDB" id="A0A7S3CMT4"/>
<dbReference type="PANTHER" id="PTHR23505:SF52">
    <property type="entry name" value="MAJOR FACILITATOR SUPERFAMILY PROTEIN"/>
    <property type="match status" value="1"/>
</dbReference>
<evidence type="ECO:0000256" key="5">
    <source>
        <dbReference type="ARBA" id="ARBA00023136"/>
    </source>
</evidence>
<sequence>MHLYYGVLVGLAYEIPQMFSGLYAGSLTKTGNRKMMLISVVAILSMFQFGVGVIDSFFLLAIVRILHGAIGASISPLAFSLVADNFPAERRGTANSILSASNFAGMALSSMSILLIKTLGWRATYCVMGSIGILGAFVAQLVLKNPKRQAEKVAQTVQTQVKEGEREEPKKPKGFKQFISQLGEINQNPVCRNIFIAGFVRSLASVIVTMYQPVFFQKVFPAFKSQYSLLNAAALTLFGFSSSIIGGIICDKFRSKSFMTESLVVIIGHCLCVPMIAIGAFSTNFWCSLAFFSLNVLVSGCYLAPAVTMMQNSTDSSNSGFVVSALAFYGNIASSLSPLFFGFLAQRMGAVANPRIYGYIILAAVIIGYLGSNFFYWRAGKEYTKLMKRKDAERQGSQSLVPA</sequence>
<keyword evidence="4 7" id="KW-1133">Transmembrane helix</keyword>
<keyword evidence="5 7" id="KW-0472">Membrane</keyword>
<dbReference type="GO" id="GO:0022857">
    <property type="term" value="F:transmembrane transporter activity"/>
    <property type="evidence" value="ECO:0007669"/>
    <property type="project" value="InterPro"/>
</dbReference>
<protein>
    <recommendedName>
        <fullName evidence="8">Major facilitator superfamily (MFS) profile domain-containing protein</fullName>
    </recommendedName>
</protein>
<name>A0A7S3CMT4_9SPIT</name>
<feature type="transmembrane region" description="Helical" evidence="7">
    <location>
        <begin position="321"/>
        <end position="344"/>
    </location>
</feature>
<comment type="subcellular location">
    <subcellularLocation>
        <location evidence="1">Membrane</location>
        <topology evidence="1">Multi-pass membrane protein</topology>
    </subcellularLocation>
</comment>
<feature type="transmembrane region" description="Helical" evidence="7">
    <location>
        <begin position="122"/>
        <end position="143"/>
    </location>
</feature>
<organism evidence="9">
    <name type="scientific">Strombidium rassoulzadegani</name>
    <dbReference type="NCBI Taxonomy" id="1082188"/>
    <lineage>
        <taxon>Eukaryota</taxon>
        <taxon>Sar</taxon>
        <taxon>Alveolata</taxon>
        <taxon>Ciliophora</taxon>
        <taxon>Intramacronucleata</taxon>
        <taxon>Spirotrichea</taxon>
        <taxon>Oligotrichia</taxon>
        <taxon>Strombidiidae</taxon>
        <taxon>Strombidium</taxon>
    </lineage>
</organism>
<feature type="transmembrane region" description="Helical" evidence="7">
    <location>
        <begin position="356"/>
        <end position="379"/>
    </location>
</feature>
<dbReference type="SUPFAM" id="SSF103473">
    <property type="entry name" value="MFS general substrate transporter"/>
    <property type="match status" value="1"/>
</dbReference>
<dbReference type="Pfam" id="PF07690">
    <property type="entry name" value="MFS_1"/>
    <property type="match status" value="1"/>
</dbReference>
<dbReference type="PANTHER" id="PTHR23505">
    <property type="entry name" value="SPINSTER"/>
    <property type="match status" value="1"/>
</dbReference>
<dbReference type="InterPro" id="IPR011701">
    <property type="entry name" value="MFS"/>
</dbReference>
<feature type="domain" description="Major facilitator superfamily (MFS) profile" evidence="8">
    <location>
        <begin position="1"/>
        <end position="380"/>
    </location>
</feature>
<feature type="transmembrane region" description="Helical" evidence="7">
    <location>
        <begin position="95"/>
        <end position="116"/>
    </location>
</feature>
<feature type="transmembrane region" description="Helical" evidence="7">
    <location>
        <begin position="65"/>
        <end position="83"/>
    </location>
</feature>
<evidence type="ECO:0000256" key="4">
    <source>
        <dbReference type="ARBA" id="ARBA00022989"/>
    </source>
</evidence>
<feature type="transmembrane region" description="Helical" evidence="7">
    <location>
        <begin position="194"/>
        <end position="215"/>
    </location>
</feature>
<keyword evidence="2" id="KW-0813">Transport</keyword>
<dbReference type="PROSITE" id="PS50850">
    <property type="entry name" value="MFS"/>
    <property type="match status" value="1"/>
</dbReference>
<feature type="transmembrane region" description="Helical" evidence="7">
    <location>
        <begin position="262"/>
        <end position="283"/>
    </location>
</feature>
<dbReference type="Gene3D" id="1.20.1250.20">
    <property type="entry name" value="MFS general substrate transporter like domains"/>
    <property type="match status" value="1"/>
</dbReference>
<dbReference type="InterPro" id="IPR044770">
    <property type="entry name" value="MFS_spinster-like"/>
</dbReference>
<proteinExistence type="inferred from homology"/>
<feature type="transmembrane region" description="Helical" evidence="7">
    <location>
        <begin position="289"/>
        <end position="309"/>
    </location>
</feature>
<dbReference type="EMBL" id="HBIA01008212">
    <property type="protein sequence ID" value="CAE0232358.1"/>
    <property type="molecule type" value="Transcribed_RNA"/>
</dbReference>
<evidence type="ECO:0000256" key="1">
    <source>
        <dbReference type="ARBA" id="ARBA00004141"/>
    </source>
</evidence>
<evidence type="ECO:0000256" key="2">
    <source>
        <dbReference type="ARBA" id="ARBA00022448"/>
    </source>
</evidence>
<feature type="transmembrane region" description="Helical" evidence="7">
    <location>
        <begin position="227"/>
        <end position="250"/>
    </location>
</feature>
<reference evidence="9" key="1">
    <citation type="submission" date="2021-01" db="EMBL/GenBank/DDBJ databases">
        <authorList>
            <person name="Corre E."/>
            <person name="Pelletier E."/>
            <person name="Niang G."/>
            <person name="Scheremetjew M."/>
            <person name="Finn R."/>
            <person name="Kale V."/>
            <person name="Holt S."/>
            <person name="Cochrane G."/>
            <person name="Meng A."/>
            <person name="Brown T."/>
            <person name="Cohen L."/>
        </authorList>
    </citation>
    <scope>NUCLEOTIDE SEQUENCE</scope>
    <source>
        <strain evidence="9">Ras09</strain>
    </source>
</reference>
<feature type="transmembrane region" description="Helical" evidence="7">
    <location>
        <begin position="6"/>
        <end position="25"/>
    </location>
</feature>
<evidence type="ECO:0000259" key="8">
    <source>
        <dbReference type="PROSITE" id="PS50850"/>
    </source>
</evidence>
<dbReference type="InterPro" id="IPR020846">
    <property type="entry name" value="MFS_dom"/>
</dbReference>
<dbReference type="InterPro" id="IPR036259">
    <property type="entry name" value="MFS_trans_sf"/>
</dbReference>
<evidence type="ECO:0000256" key="3">
    <source>
        <dbReference type="ARBA" id="ARBA00022692"/>
    </source>
</evidence>
<dbReference type="GO" id="GO:0016020">
    <property type="term" value="C:membrane"/>
    <property type="evidence" value="ECO:0007669"/>
    <property type="project" value="UniProtKB-SubCell"/>
</dbReference>
<comment type="similarity">
    <text evidence="6">Belongs to the major facilitator superfamily. Spinster (TC 2.A.1.49) family.</text>
</comment>
<evidence type="ECO:0000256" key="6">
    <source>
        <dbReference type="ARBA" id="ARBA00024338"/>
    </source>
</evidence>
<evidence type="ECO:0000313" key="9">
    <source>
        <dbReference type="EMBL" id="CAE0232358.1"/>
    </source>
</evidence>
<gene>
    <name evidence="9" type="ORF">SRAS04492_LOCUS4156</name>
</gene>